<gene>
    <name evidence="1" type="ORF">VIT_00s0145g00060</name>
</gene>
<dbReference type="EMBL" id="FN596007">
    <property type="protein sequence ID" value="CCB56989.1"/>
    <property type="molecule type" value="Genomic_DNA"/>
</dbReference>
<dbReference type="STRING" id="29760.F6HQN2"/>
<evidence type="ECO:0000313" key="2">
    <source>
        <dbReference type="Proteomes" id="UP000009183"/>
    </source>
</evidence>
<dbReference type="InParanoid" id="F6HQN2"/>
<proteinExistence type="predicted"/>
<organism evidence="1 2">
    <name type="scientific">Vitis vinifera</name>
    <name type="common">Grape</name>
    <dbReference type="NCBI Taxonomy" id="29760"/>
    <lineage>
        <taxon>Eukaryota</taxon>
        <taxon>Viridiplantae</taxon>
        <taxon>Streptophyta</taxon>
        <taxon>Embryophyta</taxon>
        <taxon>Tracheophyta</taxon>
        <taxon>Spermatophyta</taxon>
        <taxon>Magnoliopsida</taxon>
        <taxon>eudicotyledons</taxon>
        <taxon>Gunneridae</taxon>
        <taxon>Pentapetalae</taxon>
        <taxon>rosids</taxon>
        <taxon>Vitales</taxon>
        <taxon>Vitaceae</taxon>
        <taxon>Viteae</taxon>
        <taxon>Vitis</taxon>
    </lineage>
</organism>
<dbReference type="AlphaFoldDB" id="F6HQN2"/>
<sequence length="104" mass="11999">MTPVRKKRTAKLDLWVQGLGYLLGRYLMRGSTRLEIQSLLVHWIHYRIWVEDQSIPPPPPSGYMDDKTHAILVDEGEMTKTCQSAPNLDGLQPAPTELKFLWRP</sequence>
<reference evidence="2" key="1">
    <citation type="journal article" date="2007" name="Nature">
        <title>The grapevine genome sequence suggests ancestral hexaploidization in major angiosperm phyla.</title>
        <authorList>
            <consortium name="The French-Italian Public Consortium for Grapevine Genome Characterization."/>
            <person name="Jaillon O."/>
            <person name="Aury J.-M."/>
            <person name="Noel B."/>
            <person name="Policriti A."/>
            <person name="Clepet C."/>
            <person name="Casagrande A."/>
            <person name="Choisne N."/>
            <person name="Aubourg S."/>
            <person name="Vitulo N."/>
            <person name="Jubin C."/>
            <person name="Vezzi A."/>
            <person name="Legeai F."/>
            <person name="Hugueney P."/>
            <person name="Dasilva C."/>
            <person name="Horner D."/>
            <person name="Mica E."/>
            <person name="Jublot D."/>
            <person name="Poulain J."/>
            <person name="Bruyere C."/>
            <person name="Billault A."/>
            <person name="Segurens B."/>
            <person name="Gouyvenoux M."/>
            <person name="Ugarte E."/>
            <person name="Cattonaro F."/>
            <person name="Anthouard V."/>
            <person name="Vico V."/>
            <person name="Del Fabbro C."/>
            <person name="Alaux M."/>
            <person name="Di Gaspero G."/>
            <person name="Dumas V."/>
            <person name="Felice N."/>
            <person name="Paillard S."/>
            <person name="Juman I."/>
            <person name="Moroldo M."/>
            <person name="Scalabrin S."/>
            <person name="Canaguier A."/>
            <person name="Le Clainche I."/>
            <person name="Malacrida G."/>
            <person name="Durand E."/>
            <person name="Pesole G."/>
            <person name="Laucou V."/>
            <person name="Chatelet P."/>
            <person name="Merdinoglu D."/>
            <person name="Delledonne M."/>
            <person name="Pezzotti M."/>
            <person name="Lecharny A."/>
            <person name="Scarpelli C."/>
            <person name="Artiguenave F."/>
            <person name="Pe M.E."/>
            <person name="Valle G."/>
            <person name="Morgante M."/>
            <person name="Caboche M."/>
            <person name="Adam-Blondon A.-F."/>
            <person name="Weissenbach J."/>
            <person name="Quetier F."/>
            <person name="Wincker P."/>
        </authorList>
    </citation>
    <scope>NUCLEOTIDE SEQUENCE [LARGE SCALE GENOMIC DNA]</scope>
    <source>
        <strain evidence="2">cv. Pinot noir / PN40024</strain>
    </source>
</reference>
<dbReference type="HOGENOM" id="CLU_2255129_0_0_1"/>
<evidence type="ECO:0000313" key="1">
    <source>
        <dbReference type="EMBL" id="CCB56989.1"/>
    </source>
</evidence>
<name>F6HQN2_VITVI</name>
<dbReference type="PaxDb" id="29760-VIT_00s0145g00060.t01"/>
<dbReference type="Proteomes" id="UP000009183">
    <property type="component" value="Unassembled WGS sequence, unordered"/>
</dbReference>
<keyword evidence="2" id="KW-1185">Reference proteome</keyword>
<accession>F6HQN2</accession>
<protein>
    <submittedName>
        <fullName evidence="1">Uncharacterized protein</fullName>
    </submittedName>
</protein>